<accession>A0ABT3MXS0</accession>
<evidence type="ECO:0000313" key="1">
    <source>
        <dbReference type="EMBL" id="MCW7553873.1"/>
    </source>
</evidence>
<name>A0ABT3MXS0_9GAMM</name>
<evidence type="ECO:0000313" key="2">
    <source>
        <dbReference type="Proteomes" id="UP001209854"/>
    </source>
</evidence>
<dbReference type="EMBL" id="JAPFCC010000001">
    <property type="protein sequence ID" value="MCW7553873.1"/>
    <property type="molecule type" value="Genomic_DNA"/>
</dbReference>
<dbReference type="RefSeq" id="WP_262563612.1">
    <property type="nucleotide sequence ID" value="NZ_JAPFCC010000001.1"/>
</dbReference>
<organism evidence="1 2">
    <name type="scientific">Endozoicomonas gorgoniicola</name>
    <dbReference type="NCBI Taxonomy" id="1234144"/>
    <lineage>
        <taxon>Bacteria</taxon>
        <taxon>Pseudomonadati</taxon>
        <taxon>Pseudomonadota</taxon>
        <taxon>Gammaproteobacteria</taxon>
        <taxon>Oceanospirillales</taxon>
        <taxon>Endozoicomonadaceae</taxon>
        <taxon>Endozoicomonas</taxon>
    </lineage>
</organism>
<keyword evidence="2" id="KW-1185">Reference proteome</keyword>
<dbReference type="Proteomes" id="UP001209854">
    <property type="component" value="Unassembled WGS sequence"/>
</dbReference>
<gene>
    <name evidence="1" type="ORF">NX722_14820</name>
</gene>
<proteinExistence type="predicted"/>
<sequence>MFLIYPATEVFRDPLPVFELSAELRLWAVPFDIDRGELSLGGKAEGEIFNDILAGLHVTLPAASSERFASESF</sequence>
<reference evidence="1 2" key="1">
    <citation type="submission" date="2022-10" db="EMBL/GenBank/DDBJ databases">
        <title>High-quality genome sequences of two octocoral-associated bacteria, Endozoicomonas euniceicola EF212 and Endozoicomonas gorgoniicola PS125.</title>
        <authorList>
            <person name="Chiou Y.-J."/>
            <person name="Chen Y.-H."/>
        </authorList>
    </citation>
    <scope>NUCLEOTIDE SEQUENCE [LARGE SCALE GENOMIC DNA]</scope>
    <source>
        <strain evidence="1 2">PS125</strain>
    </source>
</reference>
<comment type="caution">
    <text evidence="1">The sequence shown here is derived from an EMBL/GenBank/DDBJ whole genome shotgun (WGS) entry which is preliminary data.</text>
</comment>
<protein>
    <submittedName>
        <fullName evidence="1">Uncharacterized protein</fullName>
    </submittedName>
</protein>